<evidence type="ECO:0000313" key="2">
    <source>
        <dbReference type="EMBL" id="POS69492.1"/>
    </source>
</evidence>
<evidence type="ECO:0000259" key="1">
    <source>
        <dbReference type="Pfam" id="PF01636"/>
    </source>
</evidence>
<dbReference type="OrthoDB" id="191037at2759"/>
<comment type="caution">
    <text evidence="2">The sequence shown here is derived from an EMBL/GenBank/DDBJ whole genome shotgun (WGS) entry which is preliminary data.</text>
</comment>
<dbReference type="InterPro" id="IPR002575">
    <property type="entry name" value="Aminoglycoside_PTrfase"/>
</dbReference>
<feature type="domain" description="Aminoglycoside phosphotransferase" evidence="1">
    <location>
        <begin position="30"/>
        <end position="264"/>
    </location>
</feature>
<dbReference type="SUPFAM" id="SSF56112">
    <property type="entry name" value="Protein kinase-like (PK-like)"/>
    <property type="match status" value="1"/>
</dbReference>
<keyword evidence="3" id="KW-1185">Reference proteome</keyword>
<dbReference type="Proteomes" id="UP000094444">
    <property type="component" value="Unassembled WGS sequence"/>
</dbReference>
<dbReference type="InParanoid" id="A0A2P5HGW7"/>
<dbReference type="Gene3D" id="3.90.1200.10">
    <property type="match status" value="1"/>
</dbReference>
<protein>
    <submittedName>
        <fullName evidence="2">Phosphotransferase enzyme family domain-containing protein</fullName>
    </submittedName>
</protein>
<gene>
    <name evidence="2" type="ORF">DHEL01_v212112</name>
</gene>
<name>A0A2P5HGW7_DIAHE</name>
<dbReference type="PANTHER" id="PTHR47829">
    <property type="entry name" value="HYDROLASE, PUTATIVE (AFU_ORTHOLOGUE AFUA_1G12880)-RELATED"/>
    <property type="match status" value="1"/>
</dbReference>
<dbReference type="GO" id="GO:0004672">
    <property type="term" value="F:protein kinase activity"/>
    <property type="evidence" value="ECO:0007669"/>
    <property type="project" value="InterPro"/>
</dbReference>
<dbReference type="PANTHER" id="PTHR47829:SF1">
    <property type="entry name" value="HAD FAMILY PHOSPHATASE"/>
    <property type="match status" value="1"/>
</dbReference>
<sequence length="389" mass="42509">MAGPVRQPIDVAALEAYISRRVGDITTPLDVKQFGYGQSNPTYLLTSKPTGQRFVLRKKPPGKLVSKTAHKVEREYRIIHALRNTDVPAPRAYALCEDPTVIGTPFYIMEFLDGRIIEDPSIPGVSPQDRSDMWSDAIRTLAKLHPVDAARLGLGDFGRPDGFYNRQLRTWRTICEAQAAVTDLDSGLKVGHLPHFAEMTTFFEHPASQPTDRATLIHGDYKIDNLVFHKTEPRVIGILDWEMSTIGHPLSDLANALMPFSSARTVNGPLETRIPHAQAAFLPGATPGLPPPEQLASTYATAAGLGSGRWDGMEQELKWTLAFATFRLSAICQGIAARAAVGQASSSNAQQLGNARGPVAELAWTLVQEVDEQRARAKGQMAKDPSARL</sequence>
<accession>A0A2P5HGW7</accession>
<dbReference type="PROSITE" id="PS00108">
    <property type="entry name" value="PROTEIN_KINASE_ST"/>
    <property type="match status" value="1"/>
</dbReference>
<dbReference type="AlphaFoldDB" id="A0A2P5HGW7"/>
<evidence type="ECO:0000313" key="3">
    <source>
        <dbReference type="Proteomes" id="UP000094444"/>
    </source>
</evidence>
<dbReference type="Pfam" id="PF01636">
    <property type="entry name" value="APH"/>
    <property type="match status" value="1"/>
</dbReference>
<dbReference type="Gene3D" id="3.30.200.20">
    <property type="entry name" value="Phosphorylase Kinase, domain 1"/>
    <property type="match status" value="1"/>
</dbReference>
<reference evidence="2" key="1">
    <citation type="submission" date="2017-09" db="EMBL/GenBank/DDBJ databases">
        <title>Polyketide synthases of a Diaporthe helianthi virulent isolate.</title>
        <authorList>
            <person name="Baroncelli R."/>
        </authorList>
    </citation>
    <scope>NUCLEOTIDE SEQUENCE [LARGE SCALE GENOMIC DNA]</scope>
    <source>
        <strain evidence="2">7/96</strain>
    </source>
</reference>
<dbReference type="InterPro" id="IPR011009">
    <property type="entry name" value="Kinase-like_dom_sf"/>
</dbReference>
<dbReference type="InterPro" id="IPR041726">
    <property type="entry name" value="ACAD10_11_N"/>
</dbReference>
<dbReference type="EMBL" id="MAVT02002228">
    <property type="protein sequence ID" value="POS69492.1"/>
    <property type="molecule type" value="Genomic_DNA"/>
</dbReference>
<dbReference type="InterPro" id="IPR008271">
    <property type="entry name" value="Ser/Thr_kinase_AS"/>
</dbReference>
<proteinExistence type="predicted"/>
<dbReference type="InterPro" id="IPR052898">
    <property type="entry name" value="ACAD10-like"/>
</dbReference>
<dbReference type="CDD" id="cd05154">
    <property type="entry name" value="ACAD10_11_N-like"/>
    <property type="match status" value="1"/>
</dbReference>
<organism evidence="2 3">
    <name type="scientific">Diaporthe helianthi</name>
    <dbReference type="NCBI Taxonomy" id="158607"/>
    <lineage>
        <taxon>Eukaryota</taxon>
        <taxon>Fungi</taxon>
        <taxon>Dikarya</taxon>
        <taxon>Ascomycota</taxon>
        <taxon>Pezizomycotina</taxon>
        <taxon>Sordariomycetes</taxon>
        <taxon>Sordariomycetidae</taxon>
        <taxon>Diaporthales</taxon>
        <taxon>Diaporthaceae</taxon>
        <taxon>Diaporthe</taxon>
    </lineage>
</organism>
<dbReference type="STRING" id="158607.A0A2P5HGW7"/>